<evidence type="ECO:0000313" key="5">
    <source>
        <dbReference type="Proteomes" id="UP000054558"/>
    </source>
</evidence>
<dbReference type="SUPFAM" id="SSF55031">
    <property type="entry name" value="Bacterial exopeptidase dimerisation domain"/>
    <property type="match status" value="1"/>
</dbReference>
<dbReference type="InterPro" id="IPR011650">
    <property type="entry name" value="Peptidase_M20_dimer"/>
</dbReference>
<protein>
    <submittedName>
        <fullName evidence="4">Peptidase M20/M25/M40 family protein</fullName>
    </submittedName>
</protein>
<keyword evidence="2" id="KW-0378">Hydrolase</keyword>
<dbReference type="EMBL" id="DF237420">
    <property type="protein sequence ID" value="GAQ88938.1"/>
    <property type="molecule type" value="Genomic_DNA"/>
</dbReference>
<dbReference type="InterPro" id="IPR017439">
    <property type="entry name" value="Amidohydrolase"/>
</dbReference>
<organism evidence="4 5">
    <name type="scientific">Klebsormidium nitens</name>
    <name type="common">Green alga</name>
    <name type="synonym">Ulothrix nitens</name>
    <dbReference type="NCBI Taxonomy" id="105231"/>
    <lineage>
        <taxon>Eukaryota</taxon>
        <taxon>Viridiplantae</taxon>
        <taxon>Streptophyta</taxon>
        <taxon>Klebsormidiophyceae</taxon>
        <taxon>Klebsormidiales</taxon>
        <taxon>Klebsormidiaceae</taxon>
        <taxon>Klebsormidium</taxon>
    </lineage>
</organism>
<dbReference type="InterPro" id="IPR036264">
    <property type="entry name" value="Bact_exopeptidase_dim_dom"/>
</dbReference>
<dbReference type="Pfam" id="PF07687">
    <property type="entry name" value="M20_dimer"/>
    <property type="match status" value="1"/>
</dbReference>
<reference evidence="4 5" key="1">
    <citation type="journal article" date="2014" name="Nat. Commun.">
        <title>Klebsormidium flaccidum genome reveals primary factors for plant terrestrial adaptation.</title>
        <authorList>
            <person name="Hori K."/>
            <person name="Maruyama F."/>
            <person name="Fujisawa T."/>
            <person name="Togashi T."/>
            <person name="Yamamoto N."/>
            <person name="Seo M."/>
            <person name="Sato S."/>
            <person name="Yamada T."/>
            <person name="Mori H."/>
            <person name="Tajima N."/>
            <person name="Moriyama T."/>
            <person name="Ikeuchi M."/>
            <person name="Watanabe M."/>
            <person name="Wada H."/>
            <person name="Kobayashi K."/>
            <person name="Saito M."/>
            <person name="Masuda T."/>
            <person name="Sasaki-Sekimoto Y."/>
            <person name="Mashiguchi K."/>
            <person name="Awai K."/>
            <person name="Shimojima M."/>
            <person name="Masuda S."/>
            <person name="Iwai M."/>
            <person name="Nobusawa T."/>
            <person name="Narise T."/>
            <person name="Kondo S."/>
            <person name="Saito H."/>
            <person name="Sato R."/>
            <person name="Murakawa M."/>
            <person name="Ihara Y."/>
            <person name="Oshima-Yamada Y."/>
            <person name="Ohtaka K."/>
            <person name="Satoh M."/>
            <person name="Sonobe K."/>
            <person name="Ishii M."/>
            <person name="Ohtani R."/>
            <person name="Kanamori-Sato M."/>
            <person name="Honoki R."/>
            <person name="Miyazaki D."/>
            <person name="Mochizuki H."/>
            <person name="Umetsu J."/>
            <person name="Higashi K."/>
            <person name="Shibata D."/>
            <person name="Kamiya Y."/>
            <person name="Sato N."/>
            <person name="Nakamura Y."/>
            <person name="Tabata S."/>
            <person name="Ida S."/>
            <person name="Kurokawa K."/>
            <person name="Ohta H."/>
        </authorList>
    </citation>
    <scope>NUCLEOTIDE SEQUENCE [LARGE SCALE GENOMIC DNA]</scope>
    <source>
        <strain evidence="4 5">NIES-2285</strain>
    </source>
</reference>
<sequence length="481" mass="51877">MVSFGRRACTNTYAPKLNAIGSSTHPRQTRFQRRRKMAGFRPNGSLPAVTLAVALVLCANGPTWVASASPATKHVEEAQKDLTEWISKLWRELHQYPELAYQEEKTSRLVRTTLDSLGISYTYPLATTGLVATIGRPGGRHVAVRADMDGLAITEATDLPHKSKVEGKMHGCGHDAHTAMVLGAAKLLKAKEAELQGQVSFVFQPAEEAGAGAYRMLEDGLFKNDHVDAIFGLHVDPYMFTGQASVYAGTVLASAGTFKVTLTATGGHGAWPHLTADTVVAGASIVLMLQTLISRRLSAQEAGVVSVTMFQGGSALNVLPSEVVLGGTWRSLSVEGNKNLKEWIRQMILQQATVMGVNATIDFFDDKHPTYPPTVNDPRVANFARGVIEKVLGPENTKEGYPQMGAEDFAFYTERIPACFFLLGVRHEDTVTPGPLHTPRFSLDEAALPIGAAIHANLVLDFLNEGSGEDGKETGAVKEEL</sequence>
<evidence type="ECO:0000313" key="4">
    <source>
        <dbReference type="EMBL" id="GAQ88938.1"/>
    </source>
</evidence>
<dbReference type="Pfam" id="PF01546">
    <property type="entry name" value="Peptidase_M20"/>
    <property type="match status" value="1"/>
</dbReference>
<dbReference type="OrthoDB" id="6119954at2759"/>
<dbReference type="GO" id="GO:0016787">
    <property type="term" value="F:hydrolase activity"/>
    <property type="evidence" value="ECO:0000318"/>
    <property type="project" value="GO_Central"/>
</dbReference>
<gene>
    <name evidence="4" type="ORF">KFL_004710070</name>
</gene>
<comment type="similarity">
    <text evidence="1">Belongs to the peptidase M20 family.</text>
</comment>
<accession>A0A1Y1ILE8</accession>
<evidence type="ECO:0000256" key="2">
    <source>
        <dbReference type="ARBA" id="ARBA00022801"/>
    </source>
</evidence>
<dbReference type="Proteomes" id="UP000054558">
    <property type="component" value="Unassembled WGS sequence"/>
</dbReference>
<evidence type="ECO:0000259" key="3">
    <source>
        <dbReference type="Pfam" id="PF07687"/>
    </source>
</evidence>
<evidence type="ECO:0000256" key="1">
    <source>
        <dbReference type="ARBA" id="ARBA00006153"/>
    </source>
</evidence>
<dbReference type="AlphaFoldDB" id="A0A1Y1ILE8"/>
<feature type="domain" description="Peptidase M20 dimerisation" evidence="3">
    <location>
        <begin position="255"/>
        <end position="348"/>
    </location>
</feature>
<keyword evidence="5" id="KW-1185">Reference proteome</keyword>
<dbReference type="InterPro" id="IPR002933">
    <property type="entry name" value="Peptidase_M20"/>
</dbReference>
<dbReference type="OMA" id="VCAQIVI"/>
<name>A0A1Y1ILE8_KLENI</name>
<dbReference type="PANTHER" id="PTHR11014:SF62">
    <property type="entry name" value="IAA-AMINO ACID HYDROLASE ILR1-LIKE 6"/>
    <property type="match status" value="1"/>
</dbReference>
<dbReference type="FunFam" id="3.30.70.360:FF:000001">
    <property type="entry name" value="N-acetyldiaminopimelate deacetylase"/>
    <property type="match status" value="1"/>
</dbReference>
<proteinExistence type="inferred from homology"/>
<dbReference type="Gene3D" id="3.30.70.360">
    <property type="match status" value="1"/>
</dbReference>
<dbReference type="SUPFAM" id="SSF53187">
    <property type="entry name" value="Zn-dependent exopeptidases"/>
    <property type="match status" value="1"/>
</dbReference>
<dbReference type="STRING" id="105231.A0A1Y1ILE8"/>
<dbReference type="PANTHER" id="PTHR11014">
    <property type="entry name" value="PEPTIDASE M20 FAMILY MEMBER"/>
    <property type="match status" value="1"/>
</dbReference>
<dbReference type="Gene3D" id="3.40.630.10">
    <property type="entry name" value="Zn peptidases"/>
    <property type="match status" value="1"/>
</dbReference>
<dbReference type="NCBIfam" id="TIGR01891">
    <property type="entry name" value="amidohydrolases"/>
    <property type="match status" value="1"/>
</dbReference>